<feature type="signal peptide" evidence="1">
    <location>
        <begin position="1"/>
        <end position="18"/>
    </location>
</feature>
<accession>A0AAE0L7Z7</accession>
<evidence type="ECO:0000313" key="3">
    <source>
        <dbReference type="Proteomes" id="UP001190700"/>
    </source>
</evidence>
<reference evidence="2 3" key="1">
    <citation type="journal article" date="2015" name="Genome Biol. Evol.">
        <title>Comparative Genomics of a Bacterivorous Green Alga Reveals Evolutionary Causalities and Consequences of Phago-Mixotrophic Mode of Nutrition.</title>
        <authorList>
            <person name="Burns J.A."/>
            <person name="Paasch A."/>
            <person name="Narechania A."/>
            <person name="Kim E."/>
        </authorList>
    </citation>
    <scope>NUCLEOTIDE SEQUENCE [LARGE SCALE GENOMIC DNA]</scope>
    <source>
        <strain evidence="2 3">PLY_AMNH</strain>
    </source>
</reference>
<evidence type="ECO:0000256" key="1">
    <source>
        <dbReference type="SAM" id="SignalP"/>
    </source>
</evidence>
<dbReference type="AlphaFoldDB" id="A0AAE0L7Z7"/>
<sequence>MSRPVTFFILALTAIANADVPNTSNVSDGADALPELPSDKKTHTAFEVDEQKALAFIERLRKDCTYKPSIFQMPEAASPDVVMGLATGYSHLQMAGFIVSLRNNGFDGNILLGVDGMHGKGSKKKTDMFAKYNVTAIDIGGMQLKIMAQVCRYVAYLDWVEHHVAPGARVMVSDIRDVVFQSHPFEDSPLLQGDTELMLFQESSRVNLYTQKLNRRWIMDAYGRDPVGGLKNYPVLCSGTTMGLQQGMVHYLQRMVAEIALCMHRHPSPVKKGKAKVNVCIGGTDQGFHNVLAHRRQLLHARLMPNGDPVLTVGIFAKVGETVSQNDKGFMINQDGKVAPVVHQYDKYSHLLRFVHSEYLKDFCGEEEFIHAMVGGARFSTKGG</sequence>
<keyword evidence="1" id="KW-0732">Signal</keyword>
<evidence type="ECO:0000313" key="2">
    <source>
        <dbReference type="EMBL" id="KAK3275403.1"/>
    </source>
</evidence>
<dbReference type="Proteomes" id="UP001190700">
    <property type="component" value="Unassembled WGS sequence"/>
</dbReference>
<name>A0AAE0L7Z7_9CHLO</name>
<comment type="caution">
    <text evidence="2">The sequence shown here is derived from an EMBL/GenBank/DDBJ whole genome shotgun (WGS) entry which is preliminary data.</text>
</comment>
<proteinExistence type="predicted"/>
<dbReference type="EMBL" id="LGRX02007247">
    <property type="protein sequence ID" value="KAK3275403.1"/>
    <property type="molecule type" value="Genomic_DNA"/>
</dbReference>
<protein>
    <submittedName>
        <fullName evidence="2">Uncharacterized protein</fullName>
    </submittedName>
</protein>
<gene>
    <name evidence="2" type="ORF">CYMTET_16467</name>
</gene>
<keyword evidence="3" id="KW-1185">Reference proteome</keyword>
<organism evidence="2 3">
    <name type="scientific">Cymbomonas tetramitiformis</name>
    <dbReference type="NCBI Taxonomy" id="36881"/>
    <lineage>
        <taxon>Eukaryota</taxon>
        <taxon>Viridiplantae</taxon>
        <taxon>Chlorophyta</taxon>
        <taxon>Pyramimonadophyceae</taxon>
        <taxon>Pyramimonadales</taxon>
        <taxon>Pyramimonadaceae</taxon>
        <taxon>Cymbomonas</taxon>
    </lineage>
</organism>
<feature type="chain" id="PRO_5042192841" evidence="1">
    <location>
        <begin position="19"/>
        <end position="384"/>
    </location>
</feature>